<reference evidence="5 6" key="1">
    <citation type="journal article" date="2019" name="Nat. Microbiol.">
        <title>Mediterranean grassland soil C-N compound turnover is dependent on rainfall and depth, and is mediated by genomically divergent microorganisms.</title>
        <authorList>
            <person name="Diamond S."/>
            <person name="Andeer P.F."/>
            <person name="Li Z."/>
            <person name="Crits-Christoph A."/>
            <person name="Burstein D."/>
            <person name="Anantharaman K."/>
            <person name="Lane K.R."/>
            <person name="Thomas B.C."/>
            <person name="Pan C."/>
            <person name="Northen T.R."/>
            <person name="Banfield J.F."/>
        </authorList>
    </citation>
    <scope>NUCLEOTIDE SEQUENCE [LARGE SCALE GENOMIC DNA]</scope>
    <source>
        <strain evidence="5">WS_9</strain>
    </source>
</reference>
<dbReference type="GO" id="GO:0005524">
    <property type="term" value="F:ATP binding"/>
    <property type="evidence" value="ECO:0007669"/>
    <property type="project" value="UniProtKB-KW"/>
</dbReference>
<evidence type="ECO:0000256" key="2">
    <source>
        <dbReference type="ARBA" id="ARBA00022840"/>
    </source>
</evidence>
<dbReference type="EMBL" id="VBOZ01000035">
    <property type="protein sequence ID" value="TMQ62882.1"/>
    <property type="molecule type" value="Genomic_DNA"/>
</dbReference>
<evidence type="ECO:0000256" key="1">
    <source>
        <dbReference type="ARBA" id="ARBA00022741"/>
    </source>
</evidence>
<dbReference type="GO" id="GO:0016020">
    <property type="term" value="C:membrane"/>
    <property type="evidence" value="ECO:0007669"/>
    <property type="project" value="TreeGrafter"/>
</dbReference>
<dbReference type="GO" id="GO:0004467">
    <property type="term" value="F:long-chain fatty acid-CoA ligase activity"/>
    <property type="evidence" value="ECO:0007669"/>
    <property type="project" value="UniProtKB-EC"/>
</dbReference>
<keyword evidence="2" id="KW-0067">ATP-binding</keyword>
<dbReference type="Pfam" id="PF00501">
    <property type="entry name" value="AMP-binding"/>
    <property type="match status" value="1"/>
</dbReference>
<evidence type="ECO:0000259" key="4">
    <source>
        <dbReference type="Pfam" id="PF00501"/>
    </source>
</evidence>
<name>A0A538TGY2_UNCEI</name>
<dbReference type="PANTHER" id="PTHR43272:SF33">
    <property type="entry name" value="AMP-BINDING DOMAIN-CONTAINING PROTEIN-RELATED"/>
    <property type="match status" value="1"/>
</dbReference>
<dbReference type="Pfam" id="PF23562">
    <property type="entry name" value="AMP-binding_C_3"/>
    <property type="match status" value="1"/>
</dbReference>
<dbReference type="AlphaFoldDB" id="A0A538TGY2"/>
<accession>A0A538TGY2</accession>
<sequence length="568" mass="61688">MECVTVSVGGQRMDVRTIPELLQHALKTHRKTDAFLIKRGGRWEPVPMASVIGQVASLSSALRARGIAAGDRVAILAESRLEWAIADMAVLWLAAVTVPVYHSLPSNQVAPLLLDSACVGIFVSTRDQKAKVESVKGQLPSLKWVWCFDEEALPEASGSGEELPDAPVGPNVVATIIYTSGTTGVPKGVMLTHGNMATEAVLALKAMTILTTDVYLSLLPLSHVFERCSGLYTMILGGATIAYSESLDKVPANLLEVRPTIVMAVPRFYEKLAARVFEVAEAAGFPRANIARWGRKVGIEWAERTDARQQIPGPLALAHSIANVLVYSVIAKRLGGRLRLRVSGGAALHRDVALFFYGAGQPIFEGYGLTETSSAISVNRFGRFRIGTVGPLFDRIEIKIAEDGEILVSGPVVMKAYWNRPAETAEAIREGWFYTGDIGTMDPDGHLRITDRKKDLIVTSGGKKVAPQPIENALRSSPKIREALVLGDGKKFIAALIVPAPGVKREEIAAEVEQVNSTHASFERIKRFELIPDDLTIENGFLTPSLKLKRKAVAERHHDLIARLFEGA</sequence>
<dbReference type="InterPro" id="IPR000873">
    <property type="entry name" value="AMP-dep_synth/lig_dom"/>
</dbReference>
<comment type="caution">
    <text evidence="5">The sequence shown here is derived from an EMBL/GenBank/DDBJ whole genome shotgun (WGS) entry which is preliminary data.</text>
</comment>
<feature type="domain" description="AMP-dependent synthetase/ligase" evidence="4">
    <location>
        <begin position="54"/>
        <end position="418"/>
    </location>
</feature>
<gene>
    <name evidence="5" type="ORF">E6K79_11545</name>
</gene>
<proteinExistence type="predicted"/>
<dbReference type="Proteomes" id="UP000317691">
    <property type="component" value="Unassembled WGS sequence"/>
</dbReference>
<dbReference type="InterPro" id="IPR045851">
    <property type="entry name" value="AMP-bd_C_sf"/>
</dbReference>
<dbReference type="InterPro" id="IPR020845">
    <property type="entry name" value="AMP-binding_CS"/>
</dbReference>
<organism evidence="5 6">
    <name type="scientific">Eiseniibacteriota bacterium</name>
    <dbReference type="NCBI Taxonomy" id="2212470"/>
    <lineage>
        <taxon>Bacteria</taxon>
        <taxon>Candidatus Eiseniibacteriota</taxon>
    </lineage>
</organism>
<evidence type="ECO:0000313" key="5">
    <source>
        <dbReference type="EMBL" id="TMQ62882.1"/>
    </source>
</evidence>
<dbReference type="PROSITE" id="PS00455">
    <property type="entry name" value="AMP_BINDING"/>
    <property type="match status" value="1"/>
</dbReference>
<dbReference type="Gene3D" id="3.30.300.30">
    <property type="match status" value="1"/>
</dbReference>
<dbReference type="InterPro" id="IPR042099">
    <property type="entry name" value="ANL_N_sf"/>
</dbReference>
<evidence type="ECO:0000256" key="3">
    <source>
        <dbReference type="ARBA" id="ARBA00024484"/>
    </source>
</evidence>
<keyword evidence="1" id="KW-0547">Nucleotide-binding</keyword>
<dbReference type="CDD" id="cd05907">
    <property type="entry name" value="VL_LC_FACS_like"/>
    <property type="match status" value="1"/>
</dbReference>
<keyword evidence="5" id="KW-0436">Ligase</keyword>
<protein>
    <submittedName>
        <fullName evidence="5">Long-chain fatty acid--CoA ligase</fullName>
    </submittedName>
</protein>
<evidence type="ECO:0000313" key="6">
    <source>
        <dbReference type="Proteomes" id="UP000317691"/>
    </source>
</evidence>
<dbReference type="PANTHER" id="PTHR43272">
    <property type="entry name" value="LONG-CHAIN-FATTY-ACID--COA LIGASE"/>
    <property type="match status" value="1"/>
</dbReference>
<comment type="catalytic activity">
    <reaction evidence="3">
        <text>a long-chain fatty acid + ATP + CoA = a long-chain fatty acyl-CoA + AMP + diphosphate</text>
        <dbReference type="Rhea" id="RHEA:15421"/>
        <dbReference type="ChEBI" id="CHEBI:30616"/>
        <dbReference type="ChEBI" id="CHEBI:33019"/>
        <dbReference type="ChEBI" id="CHEBI:57287"/>
        <dbReference type="ChEBI" id="CHEBI:57560"/>
        <dbReference type="ChEBI" id="CHEBI:83139"/>
        <dbReference type="ChEBI" id="CHEBI:456215"/>
        <dbReference type="EC" id="6.2.1.3"/>
    </reaction>
    <physiologicalReaction direction="left-to-right" evidence="3">
        <dbReference type="Rhea" id="RHEA:15422"/>
    </physiologicalReaction>
</comment>
<dbReference type="Gene3D" id="3.40.50.12780">
    <property type="entry name" value="N-terminal domain of ligase-like"/>
    <property type="match status" value="2"/>
</dbReference>
<dbReference type="SUPFAM" id="SSF56801">
    <property type="entry name" value="Acetyl-CoA synthetase-like"/>
    <property type="match status" value="1"/>
</dbReference>